<dbReference type="GO" id="GO:0008270">
    <property type="term" value="F:zinc ion binding"/>
    <property type="evidence" value="ECO:0007669"/>
    <property type="project" value="UniProtKB-KW"/>
</dbReference>
<dbReference type="InterPro" id="IPR002156">
    <property type="entry name" value="RNaseH_domain"/>
</dbReference>
<dbReference type="PANTHER" id="PTHR41694">
    <property type="entry name" value="ENDOGENOUS RETROVIRUS GROUP K MEMBER POL PROTEIN"/>
    <property type="match status" value="1"/>
</dbReference>
<feature type="domain" description="Integrase catalytic" evidence="12">
    <location>
        <begin position="155"/>
        <end position="274"/>
    </location>
</feature>
<evidence type="ECO:0000256" key="7">
    <source>
        <dbReference type="ARBA" id="ARBA00022801"/>
    </source>
</evidence>
<keyword evidence="6" id="KW-0255">Endonuclease</keyword>
<keyword evidence="4" id="KW-0540">Nuclease</keyword>
<dbReference type="SUPFAM" id="SSF46919">
    <property type="entry name" value="N-terminal Zn binding domain of HIV integrase"/>
    <property type="match status" value="1"/>
</dbReference>
<keyword evidence="9" id="KW-0862">Zinc</keyword>
<dbReference type="PROSITE" id="PS50876">
    <property type="entry name" value="ZF_INTEGRASE"/>
    <property type="match status" value="1"/>
</dbReference>
<feature type="domain" description="Integrase-type" evidence="10">
    <location>
        <begin position="101"/>
        <end position="142"/>
    </location>
</feature>
<evidence type="ECO:0000256" key="8">
    <source>
        <dbReference type="ARBA" id="ARBA00022918"/>
    </source>
</evidence>
<protein>
    <recommendedName>
        <fullName evidence="1">RNA-directed DNA polymerase</fullName>
        <ecNumber evidence="1">2.7.7.49</ecNumber>
    </recommendedName>
</protein>
<evidence type="ECO:0000259" key="10">
    <source>
        <dbReference type="PROSITE" id="PS50876"/>
    </source>
</evidence>
<accession>A0A7K5S3W6</accession>
<evidence type="ECO:0000259" key="12">
    <source>
        <dbReference type="PROSITE" id="PS50994"/>
    </source>
</evidence>
<dbReference type="GO" id="GO:0003964">
    <property type="term" value="F:RNA-directed DNA polymerase activity"/>
    <property type="evidence" value="ECO:0007669"/>
    <property type="project" value="UniProtKB-KW"/>
</dbReference>
<evidence type="ECO:0000256" key="1">
    <source>
        <dbReference type="ARBA" id="ARBA00012493"/>
    </source>
</evidence>
<dbReference type="Proteomes" id="UP000547499">
    <property type="component" value="Unassembled WGS sequence"/>
</dbReference>
<keyword evidence="14" id="KW-1185">Reference proteome</keyword>
<feature type="non-terminal residue" evidence="13">
    <location>
        <position position="1"/>
    </location>
</feature>
<dbReference type="InterPro" id="IPR036397">
    <property type="entry name" value="RNaseH_sf"/>
</dbReference>
<gene>
    <name evidence="13" type="primary">Hervk_0</name>
    <name evidence="13" type="ORF">LANLUD_R14335</name>
</gene>
<dbReference type="Pfam" id="PF00665">
    <property type="entry name" value="rve"/>
    <property type="match status" value="1"/>
</dbReference>
<keyword evidence="8" id="KW-0695">RNA-directed DNA polymerase</keyword>
<dbReference type="Gene3D" id="1.10.10.200">
    <property type="match status" value="1"/>
</dbReference>
<evidence type="ECO:0000256" key="3">
    <source>
        <dbReference type="ARBA" id="ARBA00022695"/>
    </source>
</evidence>
<dbReference type="AlphaFoldDB" id="A0A7K5S3W6"/>
<dbReference type="GO" id="GO:0035613">
    <property type="term" value="F:RNA stem-loop binding"/>
    <property type="evidence" value="ECO:0007669"/>
    <property type="project" value="TreeGrafter"/>
</dbReference>
<keyword evidence="5" id="KW-0479">Metal-binding</keyword>
<dbReference type="InterPro" id="IPR001584">
    <property type="entry name" value="Integrase_cat-core"/>
</dbReference>
<reference evidence="13 14" key="1">
    <citation type="submission" date="2019-09" db="EMBL/GenBank/DDBJ databases">
        <title>Bird 10,000 Genomes (B10K) Project - Family phase.</title>
        <authorList>
            <person name="Zhang G."/>
        </authorList>
    </citation>
    <scope>NUCLEOTIDE SEQUENCE [LARGE SCALE GENOMIC DNA]</scope>
    <source>
        <strain evidence="13">B10K-DU-001-65</strain>
        <tissue evidence="13">Muscle</tissue>
    </source>
</reference>
<proteinExistence type="predicted"/>
<dbReference type="EC" id="2.7.7.49" evidence="1"/>
<dbReference type="EMBL" id="VYXG01007003">
    <property type="protein sequence ID" value="NWT85790.1"/>
    <property type="molecule type" value="Genomic_DNA"/>
</dbReference>
<dbReference type="PROSITE" id="PS50994">
    <property type="entry name" value="INTEGRASE"/>
    <property type="match status" value="1"/>
</dbReference>
<sequence>SVQVLKLQAAVQVFCDFAQQPFNLVVDSKYVSGLLPRLQHAALGHVSNEAIEALLIQLRNLLEQRKHAFWSIHINSHMGLPGVMAAGNDIIDRTVSATASSPMEQAAEAHAFFHQSARALKGQFQITKEQARSIVTSCPDCARNAPLQPMGPCHRGLQPRQIWQTDVTEVPQFGRLKHVHVTVDTCSTALWATAAASETPAAHIFFLHWLSAMAALGRPHEIQTDNGPAYHSHACAPFLAAWKIKHKTGIPYNSTGEAIVEHRHQDLKPSLKKE</sequence>
<dbReference type="Gene3D" id="3.30.420.10">
    <property type="entry name" value="Ribonuclease H-like superfamily/Ribonuclease H"/>
    <property type="match status" value="2"/>
</dbReference>
<evidence type="ECO:0000256" key="6">
    <source>
        <dbReference type="ARBA" id="ARBA00022759"/>
    </source>
</evidence>
<evidence type="ECO:0000313" key="14">
    <source>
        <dbReference type="Proteomes" id="UP000547499"/>
    </source>
</evidence>
<evidence type="ECO:0000256" key="9">
    <source>
        <dbReference type="PROSITE-ProRule" id="PRU00450"/>
    </source>
</evidence>
<organism evidence="13 14">
    <name type="scientific">Lanius ludovicianus</name>
    <name type="common">Loggerhead shrike</name>
    <dbReference type="NCBI Taxonomy" id="28713"/>
    <lineage>
        <taxon>Eukaryota</taxon>
        <taxon>Metazoa</taxon>
        <taxon>Chordata</taxon>
        <taxon>Craniata</taxon>
        <taxon>Vertebrata</taxon>
        <taxon>Euteleostomi</taxon>
        <taxon>Archelosauria</taxon>
        <taxon>Archosauria</taxon>
        <taxon>Dinosauria</taxon>
        <taxon>Saurischia</taxon>
        <taxon>Theropoda</taxon>
        <taxon>Coelurosauria</taxon>
        <taxon>Aves</taxon>
        <taxon>Neognathae</taxon>
        <taxon>Neoaves</taxon>
        <taxon>Telluraves</taxon>
        <taxon>Australaves</taxon>
        <taxon>Passeriformes</taxon>
        <taxon>Corvoidea</taxon>
        <taxon>Laniidae</taxon>
        <taxon>Lanius</taxon>
    </lineage>
</organism>
<evidence type="ECO:0000256" key="2">
    <source>
        <dbReference type="ARBA" id="ARBA00022679"/>
    </source>
</evidence>
<keyword evidence="7" id="KW-0378">Hydrolase</keyword>
<dbReference type="Pfam" id="PF02022">
    <property type="entry name" value="Integrase_Zn"/>
    <property type="match status" value="1"/>
</dbReference>
<evidence type="ECO:0000256" key="5">
    <source>
        <dbReference type="ARBA" id="ARBA00022723"/>
    </source>
</evidence>
<dbReference type="SUPFAM" id="SSF53098">
    <property type="entry name" value="Ribonuclease H-like"/>
    <property type="match status" value="2"/>
</dbReference>
<dbReference type="InterPro" id="IPR003308">
    <property type="entry name" value="Integrase_Zn-bd_dom_N"/>
</dbReference>
<feature type="non-terminal residue" evidence="13">
    <location>
        <position position="274"/>
    </location>
</feature>
<evidence type="ECO:0000313" key="13">
    <source>
        <dbReference type="EMBL" id="NWT85790.1"/>
    </source>
</evidence>
<dbReference type="GO" id="GO:0004523">
    <property type="term" value="F:RNA-DNA hybrid ribonuclease activity"/>
    <property type="evidence" value="ECO:0007669"/>
    <property type="project" value="InterPro"/>
</dbReference>
<dbReference type="PANTHER" id="PTHR41694:SF3">
    <property type="entry name" value="RNA-DIRECTED DNA POLYMERASE-RELATED"/>
    <property type="match status" value="1"/>
</dbReference>
<dbReference type="InterPro" id="IPR012337">
    <property type="entry name" value="RNaseH-like_sf"/>
</dbReference>
<keyword evidence="2" id="KW-0808">Transferase</keyword>
<feature type="domain" description="RNase H type-1" evidence="11">
    <location>
        <begin position="1"/>
        <end position="100"/>
    </location>
</feature>
<evidence type="ECO:0000256" key="4">
    <source>
        <dbReference type="ARBA" id="ARBA00022722"/>
    </source>
</evidence>
<dbReference type="InterPro" id="IPR017856">
    <property type="entry name" value="Integrase-like_N"/>
</dbReference>
<dbReference type="GO" id="GO:0015074">
    <property type="term" value="P:DNA integration"/>
    <property type="evidence" value="ECO:0007669"/>
    <property type="project" value="InterPro"/>
</dbReference>
<evidence type="ECO:0000259" key="11">
    <source>
        <dbReference type="PROSITE" id="PS50879"/>
    </source>
</evidence>
<keyword evidence="9" id="KW-0863">Zinc-finger</keyword>
<comment type="caution">
    <text evidence="13">The sequence shown here is derived from an EMBL/GenBank/DDBJ whole genome shotgun (WGS) entry which is preliminary data.</text>
</comment>
<dbReference type="PROSITE" id="PS50879">
    <property type="entry name" value="RNASE_H_1"/>
    <property type="match status" value="1"/>
</dbReference>
<keyword evidence="3" id="KW-0548">Nucleotidyltransferase</keyword>
<name>A0A7K5S3W6_LANLU</name>